<feature type="compositionally biased region" description="Polar residues" evidence="13">
    <location>
        <begin position="318"/>
        <end position="352"/>
    </location>
</feature>
<dbReference type="InterPro" id="IPR033179">
    <property type="entry name" value="PSD_type2_pro"/>
</dbReference>
<feature type="region of interest" description="Disordered" evidence="13">
    <location>
        <begin position="616"/>
        <end position="736"/>
    </location>
</feature>
<keyword evidence="17" id="KW-1185">Reference proteome</keyword>
<dbReference type="EMBL" id="KN832568">
    <property type="protein sequence ID" value="KII85293.1"/>
    <property type="molecule type" value="Genomic_DNA"/>
</dbReference>
<dbReference type="GO" id="GO:0006646">
    <property type="term" value="P:phosphatidylethanolamine biosynthetic process"/>
    <property type="evidence" value="ECO:0007669"/>
    <property type="project" value="UniProtKB-UniRule"/>
</dbReference>
<dbReference type="GO" id="GO:0005795">
    <property type="term" value="C:Golgi stack"/>
    <property type="evidence" value="ECO:0007669"/>
    <property type="project" value="UniProtKB-UniRule"/>
</dbReference>
<dbReference type="Gene3D" id="2.60.40.150">
    <property type="entry name" value="C2 domain"/>
    <property type="match status" value="2"/>
</dbReference>
<dbReference type="InterPro" id="IPR002048">
    <property type="entry name" value="EF_hand_dom"/>
</dbReference>
<dbReference type="EC" id="4.1.1.65" evidence="12"/>
<comment type="subunit">
    <text evidence="12">Heterodimer of a large membrane-associated beta subunit and a small pyruvoyl-containing alpha subunit.</text>
</comment>
<evidence type="ECO:0000256" key="1">
    <source>
        <dbReference type="ARBA" id="ARBA00005189"/>
    </source>
</evidence>
<keyword evidence="11 12" id="KW-0670">Pyruvate</keyword>
<evidence type="ECO:0000259" key="14">
    <source>
        <dbReference type="PROSITE" id="PS50004"/>
    </source>
</evidence>
<dbReference type="InterPro" id="IPR018247">
    <property type="entry name" value="EF_Hand_1_Ca_BS"/>
</dbReference>
<keyword evidence="9 12" id="KW-0456">Lyase</keyword>
<evidence type="ECO:0000256" key="7">
    <source>
        <dbReference type="ARBA" id="ARBA00023145"/>
    </source>
</evidence>
<dbReference type="InterPro" id="IPR011992">
    <property type="entry name" value="EF-hand-dom_pair"/>
</dbReference>
<dbReference type="HAMAP" id="MF_00663">
    <property type="entry name" value="PS_decarb_PSD_B_type2"/>
    <property type="match status" value="1"/>
</dbReference>
<dbReference type="PROSITE" id="PS50004">
    <property type="entry name" value="C2"/>
    <property type="match status" value="2"/>
</dbReference>
<dbReference type="SMART" id="SM00239">
    <property type="entry name" value="C2"/>
    <property type="match status" value="2"/>
</dbReference>
<organism evidence="16 17">
    <name type="scientific">Plicaturopsis crispa FD-325 SS-3</name>
    <dbReference type="NCBI Taxonomy" id="944288"/>
    <lineage>
        <taxon>Eukaryota</taxon>
        <taxon>Fungi</taxon>
        <taxon>Dikarya</taxon>
        <taxon>Basidiomycota</taxon>
        <taxon>Agaricomycotina</taxon>
        <taxon>Agaricomycetes</taxon>
        <taxon>Agaricomycetidae</taxon>
        <taxon>Amylocorticiales</taxon>
        <taxon>Amylocorticiaceae</taxon>
        <taxon>Plicatura</taxon>
        <taxon>Plicaturopsis crispa</taxon>
    </lineage>
</organism>
<feature type="compositionally biased region" description="Basic and acidic residues" evidence="13">
    <location>
        <begin position="644"/>
        <end position="654"/>
    </location>
</feature>
<keyword evidence="2 12" id="KW-0444">Lipid biosynthesis</keyword>
<name>A0A0C9TAH0_PLICR</name>
<evidence type="ECO:0000259" key="15">
    <source>
        <dbReference type="PROSITE" id="PS50222"/>
    </source>
</evidence>
<feature type="compositionally biased region" description="Low complexity" evidence="13">
    <location>
        <begin position="714"/>
        <end position="732"/>
    </location>
</feature>
<comment type="subcellular location">
    <subcellularLocation>
        <location evidence="12">Golgi apparatus membrane</location>
        <topology evidence="12">Peripheral membrane protein</topology>
        <orientation evidence="12">Cytoplasmic side</orientation>
    </subcellularLocation>
    <subcellularLocation>
        <location evidence="12">Endosome membrane</location>
        <topology evidence="12">Peripheral membrane protein</topology>
        <orientation evidence="12">Cytoplasmic side</orientation>
    </subcellularLocation>
</comment>
<evidence type="ECO:0000256" key="11">
    <source>
        <dbReference type="ARBA" id="ARBA00023317"/>
    </source>
</evidence>
<dbReference type="NCBIfam" id="TIGR00163">
    <property type="entry name" value="PS_decarb"/>
    <property type="match status" value="1"/>
</dbReference>
<dbReference type="InterPro" id="IPR000008">
    <property type="entry name" value="C2_dom"/>
</dbReference>
<accession>A0A0C9TAH0</accession>
<dbReference type="SUPFAM" id="SSF47473">
    <property type="entry name" value="EF-hand"/>
    <property type="match status" value="1"/>
</dbReference>
<comment type="similarity">
    <text evidence="12">Belongs to the phosphatidylserine decarboxylase family. PSD-B subfamily. Eukaryotic type II sub-subfamily.</text>
</comment>
<feature type="region of interest" description="Disordered" evidence="13">
    <location>
        <begin position="203"/>
        <end position="366"/>
    </location>
</feature>
<sequence length="1119" mass="124554">MVSAPKKGLKIKRALRTAARLPARVSGGRGSGRDHLSPVAGEVPITICRIQVLGCTDLPAKDKNGTSDPFVVVSILSTRHQTPVVRRNLNPTYAAKDATFDFPIYLSLAERLGAIEIVCWDKDMLKKEYIGEAAIPLESWFKEGKALAFDDPDNKPFSVNLISTRATSSSGSIEMKCGFVTPPNTRNLMEFDEIWEELVKRSRPSLVSAPPTEGFGTIRSHEAGPAYEDDGGISSDEEGEPNSEEDEDELNVPPALSQLYTPPATPADAPTLPPIATTMDSPSTPTSSAPNNNKTPTTSKPPSPTFSIPKLNFRRPTASRSNSNSSDVYGAQTMTPTASAPVLSSTTTPTGHQRTDSGGRPNMKKNKFRKSWVKKKEDYNFSAANDIMGIVMLEIQGATDLPRLKNMTRTGWDMDPFVVISFGKKVFRTRVIRHSLNPVWDEKLLFHVRRYETAFKVQLTVLDWDKLSSNDHVGDASFIVSDLLENAPQRDPVTGLYDAEEDGNHPMKEFQLPLSTAKEMPWESKHNPVLTFRAKYQPYDALRQRFWRQYLKQYDTDDTGTLSHIEITSMLDSLGSTLSSETIASFFTRHGKKPHEDEITISEAIQCLETELCRPDSEKRRLDASDSLPDTSSLPTPTNMVSDTPRDIELERLDFSGPPMPMTPAETENSPTKERDNARMPDPPPNYPTEPSDQPLRQAALSTHSLPDERHRQASNSSSDAEDSSGSNSPSDESFERVINVKNCPLCHRPRMNSKAEMDIVTHLAVCASQDWAKVDRIMVSNFVTASQAQRKWYTKIISKVSSGNYKLGANSANIIVQNRMTGQLEEEKMQVYVRLGIRLLYKGAKSRMEGARARRLLRSMSVKQGIKYDSPESAQDIRSFISFHKLNVDEILDPIDSFKTFNQFFYRKLKPSARPTESPDDPSRLVSAADCRFMAFETVSEATKLWIKGREFTVARLLGDAYKDQADRYTGGALAIFRLAPQDYHRFHSPVDGVIGPMHSISGEYYTVNPQAIRTTLDVYGENVRKIVPIDTPQYGRVMAVCIGAMMVGSIQTTPNEGDEIKRGEELGYFAFGGSTVVVLFEKGVVEWDEDLLVNGRASLETLVRVGMGIGRLHRPSH</sequence>
<protein>
    <recommendedName>
        <fullName evidence="12">Phosphatidylserine decarboxylase proenzyme 2</fullName>
        <ecNumber evidence="12">4.1.1.65</ecNumber>
    </recommendedName>
    <component>
        <recommendedName>
            <fullName evidence="12">Phosphatidylserine decarboxylase 2 beta chain</fullName>
        </recommendedName>
    </component>
    <component>
        <recommendedName>
            <fullName evidence="12">Phosphatidylserine decarboxylase 2 alpha chain</fullName>
        </recommendedName>
    </component>
</protein>
<evidence type="ECO:0000256" key="9">
    <source>
        <dbReference type="ARBA" id="ARBA00023239"/>
    </source>
</evidence>
<keyword evidence="12" id="KW-0333">Golgi apparatus</keyword>
<dbReference type="InterPro" id="IPR033177">
    <property type="entry name" value="PSD-B"/>
</dbReference>
<comment type="pathway">
    <text evidence="12">Phospholipid metabolism; phosphatidylethanolamine biosynthesis; phosphatidylethanolamine from CDP-diacylglycerol: step 2/2.</text>
</comment>
<dbReference type="GO" id="GO:0005509">
    <property type="term" value="F:calcium ion binding"/>
    <property type="evidence" value="ECO:0007669"/>
    <property type="project" value="InterPro"/>
</dbReference>
<comment type="cofactor">
    <cofactor evidence="12">
        <name>pyruvate</name>
        <dbReference type="ChEBI" id="CHEBI:15361"/>
    </cofactor>
    <text evidence="12">Binds 1 pyruvoyl group covalently per subunit.</text>
</comment>
<evidence type="ECO:0000256" key="4">
    <source>
        <dbReference type="ARBA" id="ARBA00022837"/>
    </source>
</evidence>
<dbReference type="PROSITE" id="PS00018">
    <property type="entry name" value="EF_HAND_1"/>
    <property type="match status" value="1"/>
</dbReference>
<dbReference type="Pfam" id="PF00168">
    <property type="entry name" value="C2"/>
    <property type="match status" value="2"/>
</dbReference>
<feature type="domain" description="EF-hand" evidence="15">
    <location>
        <begin position="542"/>
        <end position="577"/>
    </location>
</feature>
<feature type="compositionally biased region" description="Low complexity" evidence="13">
    <location>
        <begin position="266"/>
        <end position="298"/>
    </location>
</feature>
<feature type="active site" description="Charge relay system; for autoendoproteolytic cleavage activity" evidence="12">
    <location>
        <position position="989"/>
    </location>
</feature>
<dbReference type="UniPathway" id="UPA00558">
    <property type="reaction ID" value="UER00616"/>
</dbReference>
<dbReference type="HOGENOM" id="CLU_002661_2_1_1"/>
<evidence type="ECO:0000313" key="17">
    <source>
        <dbReference type="Proteomes" id="UP000053263"/>
    </source>
</evidence>
<keyword evidence="3 12" id="KW-0210">Decarboxylase</keyword>
<evidence type="ECO:0000256" key="8">
    <source>
        <dbReference type="ARBA" id="ARBA00023209"/>
    </source>
</evidence>
<dbReference type="SUPFAM" id="SSF49562">
    <property type="entry name" value="C2 domain (Calcium/lipid-binding domain, CaLB)"/>
    <property type="match status" value="2"/>
</dbReference>
<evidence type="ECO:0000256" key="10">
    <source>
        <dbReference type="ARBA" id="ARBA00023264"/>
    </source>
</evidence>
<keyword evidence="12" id="KW-0967">Endosome</keyword>
<evidence type="ECO:0000256" key="6">
    <source>
        <dbReference type="ARBA" id="ARBA00023136"/>
    </source>
</evidence>
<feature type="active site" description="Charge relay system; for autoendoproteolytic cleavage activity" evidence="12">
    <location>
        <position position="1076"/>
    </location>
</feature>
<dbReference type="InterPro" id="IPR003817">
    <property type="entry name" value="PS_Dcarbxylase"/>
</dbReference>
<evidence type="ECO:0000256" key="3">
    <source>
        <dbReference type="ARBA" id="ARBA00022793"/>
    </source>
</evidence>
<feature type="domain" description="C2" evidence="14">
    <location>
        <begin position="375"/>
        <end position="493"/>
    </location>
</feature>
<feature type="active site" description="Charge relay system; for autoendoproteolytic cleavage activity" evidence="12">
    <location>
        <position position="931"/>
    </location>
</feature>
<keyword evidence="7 12" id="KW-0865">Zymogen</keyword>
<feature type="active site" description="Schiff-base intermediate with substrate; via pyruvic acid; for decarboxylase activity" evidence="12">
    <location>
        <position position="1076"/>
    </location>
</feature>
<evidence type="ECO:0000256" key="12">
    <source>
        <dbReference type="HAMAP-Rule" id="MF_03209"/>
    </source>
</evidence>
<keyword evidence="4" id="KW-0106">Calcium</keyword>
<dbReference type="CDD" id="cd04039">
    <property type="entry name" value="C2_PSD"/>
    <property type="match status" value="1"/>
</dbReference>
<comment type="function">
    <text evidence="12">Catalyzes the formation of phosphatidylethanolamine (PtdEtn) from phosphatidylserine (PtdSer). Plays a central role in phospholipid metabolism and in the interorganelle trafficking of phosphatidylserine.</text>
</comment>
<feature type="domain" description="C2" evidence="14">
    <location>
        <begin position="28"/>
        <end position="150"/>
    </location>
</feature>
<dbReference type="AlphaFoldDB" id="A0A0C9TAH0"/>
<keyword evidence="8 12" id="KW-0594">Phospholipid biosynthesis</keyword>
<feature type="site" description="Cleavage (non-hydrolytic); by autocatalysis" evidence="12">
    <location>
        <begin position="1075"/>
        <end position="1076"/>
    </location>
</feature>
<dbReference type="InterPro" id="IPR035892">
    <property type="entry name" value="C2_domain_sf"/>
</dbReference>
<dbReference type="PANTHER" id="PTHR10067">
    <property type="entry name" value="PHOSPHATIDYLSERINE DECARBOXYLASE"/>
    <property type="match status" value="1"/>
</dbReference>
<reference evidence="16 17" key="1">
    <citation type="submission" date="2014-06" db="EMBL/GenBank/DDBJ databases">
        <title>Evolutionary Origins and Diversification of the Mycorrhizal Mutualists.</title>
        <authorList>
            <consortium name="DOE Joint Genome Institute"/>
            <consortium name="Mycorrhizal Genomics Consortium"/>
            <person name="Kohler A."/>
            <person name="Kuo A."/>
            <person name="Nagy L.G."/>
            <person name="Floudas D."/>
            <person name="Copeland A."/>
            <person name="Barry K.W."/>
            <person name="Cichocki N."/>
            <person name="Veneault-Fourrey C."/>
            <person name="LaButti K."/>
            <person name="Lindquist E.A."/>
            <person name="Lipzen A."/>
            <person name="Lundell T."/>
            <person name="Morin E."/>
            <person name="Murat C."/>
            <person name="Riley R."/>
            <person name="Ohm R."/>
            <person name="Sun H."/>
            <person name="Tunlid A."/>
            <person name="Henrissat B."/>
            <person name="Grigoriev I.V."/>
            <person name="Hibbett D.S."/>
            <person name="Martin F."/>
        </authorList>
    </citation>
    <scope>NUCLEOTIDE SEQUENCE [LARGE SCALE GENOMIC DNA]</scope>
    <source>
        <strain evidence="16 17">FD-325 SS-3</strain>
    </source>
</reference>
<dbReference type="CDD" id="cd00030">
    <property type="entry name" value="C2"/>
    <property type="match status" value="1"/>
</dbReference>
<dbReference type="GO" id="GO:0000139">
    <property type="term" value="C:Golgi membrane"/>
    <property type="evidence" value="ECO:0007669"/>
    <property type="project" value="UniProtKB-SubCell"/>
</dbReference>
<feature type="chain" id="PRO_5023540856" description="Phosphatidylserine decarboxylase 2 alpha chain" evidence="12">
    <location>
        <begin position="1076"/>
        <end position="1119"/>
    </location>
</feature>
<proteinExistence type="inferred from homology"/>
<feature type="compositionally biased region" description="Acidic residues" evidence="13">
    <location>
        <begin position="227"/>
        <end position="250"/>
    </location>
</feature>
<dbReference type="PANTHER" id="PTHR10067:SF17">
    <property type="entry name" value="PHOSPHATIDYLSERINE DECARBOXYLASE PROENZYME 2"/>
    <property type="match status" value="1"/>
</dbReference>
<comment type="PTM">
    <text evidence="12">Is synthesized initially as an inactive proenzyme. Formation of the active enzyme involves a self-maturation process in which the active site pyruvoyl group is generated from an internal serine residue via an autocatalytic post-translational modification. Two non-identical subunits are generated from the proenzyme in this reaction, and the pyruvate is formed at the N-terminus of the alpha chain, which is derived from the carboxyl end of the proenzyme. The autoendoproteolytic cleavage occurs by a canonical serine protease mechanism, in which the side chain hydroxyl group of the serine supplies its oxygen atom to form the C-terminus of the beta chain, while the remainder of the serine residue undergoes an oxidative deamination to produce ammonia and the pyruvoyl prosthetic group on the alpha chain. During this reaction, the Ser that is part of the protease active site of the proenzyme becomes the pyruvoyl prosthetic group, which constitutes an essential element of the active site of the mature decarboxylase.</text>
</comment>
<comment type="pathway">
    <text evidence="1">Lipid metabolism.</text>
</comment>
<dbReference type="PROSITE" id="PS50222">
    <property type="entry name" value="EF_HAND_2"/>
    <property type="match status" value="1"/>
</dbReference>
<evidence type="ECO:0000313" key="16">
    <source>
        <dbReference type="EMBL" id="KII85293.1"/>
    </source>
</evidence>
<dbReference type="GO" id="GO:0004609">
    <property type="term" value="F:phosphatidylserine decarboxylase activity"/>
    <property type="evidence" value="ECO:0007669"/>
    <property type="project" value="UniProtKB-UniRule"/>
</dbReference>
<dbReference type="GO" id="GO:0010008">
    <property type="term" value="C:endosome membrane"/>
    <property type="evidence" value="ECO:0007669"/>
    <property type="project" value="UniProtKB-SubCell"/>
</dbReference>
<feature type="chain" id="PRO_5023540857" description="Phosphatidylserine decarboxylase 2 beta chain" evidence="12">
    <location>
        <begin position="1"/>
        <end position="1075"/>
    </location>
</feature>
<gene>
    <name evidence="12" type="primary">PSD2</name>
    <name evidence="16" type="ORF">PLICRDRAFT_166978</name>
</gene>
<dbReference type="Pfam" id="PF02666">
    <property type="entry name" value="PS_Dcarbxylase"/>
    <property type="match status" value="1"/>
</dbReference>
<evidence type="ECO:0000256" key="2">
    <source>
        <dbReference type="ARBA" id="ARBA00022516"/>
    </source>
</evidence>
<dbReference type="Proteomes" id="UP000053263">
    <property type="component" value="Unassembled WGS sequence"/>
</dbReference>
<comment type="catalytic activity">
    <reaction evidence="12">
        <text>a 1,2-diacyl-sn-glycero-3-phospho-L-serine + H(+) = a 1,2-diacyl-sn-glycero-3-phosphoethanolamine + CO2</text>
        <dbReference type="Rhea" id="RHEA:20828"/>
        <dbReference type="ChEBI" id="CHEBI:15378"/>
        <dbReference type="ChEBI" id="CHEBI:16526"/>
        <dbReference type="ChEBI" id="CHEBI:57262"/>
        <dbReference type="ChEBI" id="CHEBI:64612"/>
        <dbReference type="EC" id="4.1.1.65"/>
    </reaction>
</comment>
<keyword evidence="6 12" id="KW-0472">Membrane</keyword>
<dbReference type="GO" id="GO:0016540">
    <property type="term" value="P:protein autoprocessing"/>
    <property type="evidence" value="ECO:0007669"/>
    <property type="project" value="UniProtKB-UniRule"/>
</dbReference>
<evidence type="ECO:0000256" key="13">
    <source>
        <dbReference type="SAM" id="MobiDB-lite"/>
    </source>
</evidence>
<evidence type="ECO:0000256" key="5">
    <source>
        <dbReference type="ARBA" id="ARBA00023098"/>
    </source>
</evidence>
<feature type="compositionally biased region" description="Polar residues" evidence="13">
    <location>
        <begin position="628"/>
        <end position="642"/>
    </location>
</feature>
<keyword evidence="5 12" id="KW-0443">Lipid metabolism</keyword>
<dbReference type="Gene3D" id="1.10.238.10">
    <property type="entry name" value="EF-hand"/>
    <property type="match status" value="1"/>
</dbReference>
<feature type="modified residue" description="Pyruvic acid (Ser); by autocatalysis" evidence="12">
    <location>
        <position position="1076"/>
    </location>
</feature>
<keyword evidence="10 12" id="KW-1208">Phospholipid metabolism</keyword>
<dbReference type="OrthoDB" id="67700at2759"/>
<comment type="domain">
    <text evidence="12">The C2 domains have an essential, but non-catalytic function. They may facilitate interactions with other proteins and are required for lipid transport function.</text>
</comment>